<evidence type="ECO:0000313" key="1">
    <source>
        <dbReference type="EMBL" id="KAE8160019.1"/>
    </source>
</evidence>
<protein>
    <submittedName>
        <fullName evidence="1">Uncharacterized protein</fullName>
    </submittedName>
</protein>
<dbReference type="PANTHER" id="PTHR24148">
    <property type="entry name" value="ANKYRIN REPEAT DOMAIN-CONTAINING PROTEIN 39 HOMOLOG-RELATED"/>
    <property type="match status" value="1"/>
</dbReference>
<name>A0A5N6UN09_ASPTM</name>
<dbReference type="Proteomes" id="UP000326950">
    <property type="component" value="Unassembled WGS sequence"/>
</dbReference>
<dbReference type="AlphaFoldDB" id="A0A5N6UN09"/>
<proteinExistence type="predicted"/>
<reference evidence="1 2" key="1">
    <citation type="submission" date="2019-04" db="EMBL/GenBank/DDBJ databases">
        <title>Friends and foes A comparative genomics study of 23 Aspergillus species from section Flavi.</title>
        <authorList>
            <consortium name="DOE Joint Genome Institute"/>
            <person name="Kjaerbolling I."/>
            <person name="Vesth T."/>
            <person name="Frisvad J.C."/>
            <person name="Nybo J.L."/>
            <person name="Theobald S."/>
            <person name="Kildgaard S."/>
            <person name="Isbrandt T."/>
            <person name="Kuo A."/>
            <person name="Sato A."/>
            <person name="Lyhne E.K."/>
            <person name="Kogle M.E."/>
            <person name="Wiebenga A."/>
            <person name="Kun R.S."/>
            <person name="Lubbers R.J."/>
            <person name="Makela M.R."/>
            <person name="Barry K."/>
            <person name="Chovatia M."/>
            <person name="Clum A."/>
            <person name="Daum C."/>
            <person name="Haridas S."/>
            <person name="He G."/>
            <person name="LaButti K."/>
            <person name="Lipzen A."/>
            <person name="Mondo S."/>
            <person name="Riley R."/>
            <person name="Salamov A."/>
            <person name="Simmons B.A."/>
            <person name="Magnuson J.K."/>
            <person name="Henrissat B."/>
            <person name="Mortensen U.H."/>
            <person name="Larsen T.O."/>
            <person name="Devries R.P."/>
            <person name="Grigoriev I.V."/>
            <person name="Machida M."/>
            <person name="Baker S.E."/>
            <person name="Andersen M.R."/>
        </authorList>
    </citation>
    <scope>NUCLEOTIDE SEQUENCE [LARGE SCALE GENOMIC DNA]</scope>
    <source>
        <strain evidence="1 2">CBS 117626</strain>
    </source>
</reference>
<sequence length="385" mass="43416">MIGGMSLFQFQDLVTVSTWVMRLHVHGRPSFFDNGIWLCLTTPRIPELSEWKILMRYGMLRHSVQELATIGQSKAADAWKDLLITTRAAKASDPRDKLYGIRGILPHGATPDYSISVEQVYCKFTSMCLEADGKLRILLFAGHGLLRIKTGRPVHHLFLPSWVPNWHLLSNAGLWVPIPATMANFDANKYALEQDIPPFSCHGNILEAPGIHLSEVSTHSHIGQETKSIRCFWLDYIGAHKNQRDASGSRVLLTVIRLLLLDRLPDSDMQLGLSPKASELERAIVFVVALLFAGTKERIEFLEEGRITQYIDQPVDGIRLKWLVDYSDVRRWGITKSAQRYALICALHRCYEFLRLTKGILGGALLGYPKGMSSPSFSAARYLLF</sequence>
<dbReference type="InterPro" id="IPR052895">
    <property type="entry name" value="HetReg/Transcr_Mod"/>
</dbReference>
<organism evidence="1 2">
    <name type="scientific">Aspergillus tamarii</name>
    <dbReference type="NCBI Taxonomy" id="41984"/>
    <lineage>
        <taxon>Eukaryota</taxon>
        <taxon>Fungi</taxon>
        <taxon>Dikarya</taxon>
        <taxon>Ascomycota</taxon>
        <taxon>Pezizomycotina</taxon>
        <taxon>Eurotiomycetes</taxon>
        <taxon>Eurotiomycetidae</taxon>
        <taxon>Eurotiales</taxon>
        <taxon>Aspergillaceae</taxon>
        <taxon>Aspergillus</taxon>
        <taxon>Aspergillus subgen. Circumdati</taxon>
    </lineage>
</organism>
<dbReference type="PANTHER" id="PTHR24148:SF64">
    <property type="entry name" value="HETEROKARYON INCOMPATIBILITY DOMAIN-CONTAINING PROTEIN"/>
    <property type="match status" value="1"/>
</dbReference>
<keyword evidence="2" id="KW-1185">Reference proteome</keyword>
<evidence type="ECO:0000313" key="2">
    <source>
        <dbReference type="Proteomes" id="UP000326950"/>
    </source>
</evidence>
<gene>
    <name evidence="1" type="ORF">BDV40DRAFT_302674</name>
</gene>
<dbReference type="EMBL" id="ML738664">
    <property type="protein sequence ID" value="KAE8160019.1"/>
    <property type="molecule type" value="Genomic_DNA"/>
</dbReference>
<accession>A0A5N6UN09</accession>
<dbReference type="OrthoDB" id="4850726at2759"/>